<dbReference type="EMBL" id="JAVXUO010000962">
    <property type="protein sequence ID" value="KAK2987631.1"/>
    <property type="molecule type" value="Genomic_DNA"/>
</dbReference>
<feature type="transmembrane region" description="Helical" evidence="13">
    <location>
        <begin position="91"/>
        <end position="124"/>
    </location>
</feature>
<comment type="caution">
    <text evidence="15">The sequence shown here is derived from an EMBL/GenBank/DDBJ whole genome shotgun (WGS) entry which is preliminary data.</text>
</comment>
<proteinExistence type="inferred from homology"/>
<comment type="caution">
    <text evidence="13">Lacks conserved residue(s) required for the propagation of feature annotation.</text>
</comment>
<sequence>MSQVKYEEPKASKLPVIKLGARVVALASLVVSMVILKTNKITYKAGEKFPFAYKDVPTYQYVFFSMVVLFAYTVIQIPFEVYYVLRAKRLVNFVFIVCNFYGDQVCLLILATGVGAVFGATVEIKRDSRGMDKMNGVDAGDYRSEMGKFCDMAYMSAGILLNVADETLRLNPPAPFLLPHESLQDSTVCGIDVPRGTMLLVNSWAIHRDPELWGDSSEFKPGKFGRVGGEG</sequence>
<keyword evidence="7" id="KW-0479">Metal-binding</keyword>
<dbReference type="PANTHER" id="PTHR47947">
    <property type="entry name" value="CYTOCHROME P450 82C3-RELATED"/>
    <property type="match status" value="1"/>
</dbReference>
<evidence type="ECO:0000256" key="10">
    <source>
        <dbReference type="ARBA" id="ARBA00023004"/>
    </source>
</evidence>
<comment type="subunit">
    <text evidence="13">Homodimer and heterodimers.</text>
</comment>
<feature type="transmembrane region" description="Helical" evidence="13">
    <location>
        <begin position="59"/>
        <end position="79"/>
    </location>
</feature>
<dbReference type="GO" id="GO:0020037">
    <property type="term" value="F:heme binding"/>
    <property type="evidence" value="ECO:0007669"/>
    <property type="project" value="InterPro"/>
</dbReference>
<keyword evidence="12 13" id="KW-0472">Membrane</keyword>
<evidence type="ECO:0000256" key="1">
    <source>
        <dbReference type="ARBA" id="ARBA00001971"/>
    </source>
</evidence>
<feature type="domain" description="Casparian strip membrane protein" evidence="14">
    <location>
        <begin position="13"/>
        <end position="156"/>
    </location>
</feature>
<dbReference type="Pfam" id="PF04535">
    <property type="entry name" value="CASP_dom"/>
    <property type="match status" value="1"/>
</dbReference>
<keyword evidence="11" id="KW-0503">Monooxygenase</keyword>
<accession>A0AA88UML2</accession>
<keyword evidence="16" id="KW-1185">Reference proteome</keyword>
<evidence type="ECO:0000256" key="8">
    <source>
        <dbReference type="ARBA" id="ARBA00022989"/>
    </source>
</evidence>
<dbReference type="Gene3D" id="1.10.630.10">
    <property type="entry name" value="Cytochrome P450"/>
    <property type="match status" value="1"/>
</dbReference>
<comment type="subcellular location">
    <subcellularLocation>
        <location evidence="2 13">Cell membrane</location>
        <topology evidence="2 13">Multi-pass membrane protein</topology>
    </subcellularLocation>
</comment>
<keyword evidence="6 13" id="KW-0812">Transmembrane</keyword>
<evidence type="ECO:0000256" key="12">
    <source>
        <dbReference type="ARBA" id="ARBA00023136"/>
    </source>
</evidence>
<evidence type="ECO:0000256" key="6">
    <source>
        <dbReference type="ARBA" id="ARBA00022692"/>
    </source>
</evidence>
<evidence type="ECO:0000256" key="11">
    <source>
        <dbReference type="ARBA" id="ARBA00023033"/>
    </source>
</evidence>
<keyword evidence="5" id="KW-0349">Heme</keyword>
<organism evidence="15 16">
    <name type="scientific">Escallonia rubra</name>
    <dbReference type="NCBI Taxonomy" id="112253"/>
    <lineage>
        <taxon>Eukaryota</taxon>
        <taxon>Viridiplantae</taxon>
        <taxon>Streptophyta</taxon>
        <taxon>Embryophyta</taxon>
        <taxon>Tracheophyta</taxon>
        <taxon>Spermatophyta</taxon>
        <taxon>Magnoliopsida</taxon>
        <taxon>eudicotyledons</taxon>
        <taxon>Gunneridae</taxon>
        <taxon>Pentapetalae</taxon>
        <taxon>asterids</taxon>
        <taxon>campanulids</taxon>
        <taxon>Escalloniales</taxon>
        <taxon>Escalloniaceae</taxon>
        <taxon>Escallonia</taxon>
    </lineage>
</organism>
<feature type="transmembrane region" description="Helical" evidence="13">
    <location>
        <begin position="20"/>
        <end position="38"/>
    </location>
</feature>
<keyword evidence="8 13" id="KW-1133">Transmembrane helix</keyword>
<evidence type="ECO:0000313" key="15">
    <source>
        <dbReference type="EMBL" id="KAK2987631.1"/>
    </source>
</evidence>
<dbReference type="AlphaFoldDB" id="A0AA88UML2"/>
<protein>
    <recommendedName>
        <fullName evidence="13">CASP-like protein</fullName>
    </recommendedName>
</protein>
<name>A0AA88UML2_9ASTE</name>
<evidence type="ECO:0000256" key="13">
    <source>
        <dbReference type="RuleBase" id="RU361233"/>
    </source>
</evidence>
<evidence type="ECO:0000256" key="7">
    <source>
        <dbReference type="ARBA" id="ARBA00022723"/>
    </source>
</evidence>
<dbReference type="GO" id="GO:0004497">
    <property type="term" value="F:monooxygenase activity"/>
    <property type="evidence" value="ECO:0007669"/>
    <property type="project" value="UniProtKB-KW"/>
</dbReference>
<dbReference type="InterPro" id="IPR036396">
    <property type="entry name" value="Cyt_P450_sf"/>
</dbReference>
<evidence type="ECO:0000256" key="4">
    <source>
        <dbReference type="ARBA" id="ARBA00022475"/>
    </source>
</evidence>
<evidence type="ECO:0000256" key="5">
    <source>
        <dbReference type="ARBA" id="ARBA00022617"/>
    </source>
</evidence>
<evidence type="ECO:0000256" key="2">
    <source>
        <dbReference type="ARBA" id="ARBA00004651"/>
    </source>
</evidence>
<dbReference type="Pfam" id="PF00067">
    <property type="entry name" value="p450"/>
    <property type="match status" value="1"/>
</dbReference>
<keyword evidence="10" id="KW-0408">Iron</keyword>
<evidence type="ECO:0000256" key="3">
    <source>
        <dbReference type="ARBA" id="ARBA00007651"/>
    </source>
</evidence>
<keyword evidence="4 13" id="KW-1003">Cell membrane</keyword>
<gene>
    <name evidence="15" type="ORF">RJ640_005833</name>
</gene>
<dbReference type="InterPro" id="IPR050651">
    <property type="entry name" value="Plant_Cytochrome_P450_Monoox"/>
</dbReference>
<dbReference type="GO" id="GO:0005506">
    <property type="term" value="F:iron ion binding"/>
    <property type="evidence" value="ECO:0007669"/>
    <property type="project" value="InterPro"/>
</dbReference>
<evidence type="ECO:0000256" key="9">
    <source>
        <dbReference type="ARBA" id="ARBA00023002"/>
    </source>
</evidence>
<dbReference type="Proteomes" id="UP001187471">
    <property type="component" value="Unassembled WGS sequence"/>
</dbReference>
<reference evidence="15" key="1">
    <citation type="submission" date="2022-12" db="EMBL/GenBank/DDBJ databases">
        <title>Draft genome assemblies for two species of Escallonia (Escalloniales).</title>
        <authorList>
            <person name="Chanderbali A."/>
            <person name="Dervinis C."/>
            <person name="Anghel I."/>
            <person name="Soltis D."/>
            <person name="Soltis P."/>
            <person name="Zapata F."/>
        </authorList>
    </citation>
    <scope>NUCLEOTIDE SEQUENCE</scope>
    <source>
        <strain evidence="15">UCBG92.1500</strain>
        <tissue evidence="15">Leaf</tissue>
    </source>
</reference>
<comment type="similarity">
    <text evidence="3 13">Belongs to the Casparian strip membrane proteins (CASP) family.</text>
</comment>
<evidence type="ECO:0000259" key="14">
    <source>
        <dbReference type="Pfam" id="PF04535"/>
    </source>
</evidence>
<dbReference type="InterPro" id="IPR001128">
    <property type="entry name" value="Cyt_P450"/>
</dbReference>
<dbReference type="GO" id="GO:0005886">
    <property type="term" value="C:plasma membrane"/>
    <property type="evidence" value="ECO:0007669"/>
    <property type="project" value="UniProtKB-SubCell"/>
</dbReference>
<dbReference type="SUPFAM" id="SSF48264">
    <property type="entry name" value="Cytochrome P450"/>
    <property type="match status" value="1"/>
</dbReference>
<comment type="cofactor">
    <cofactor evidence="1">
        <name>heme</name>
        <dbReference type="ChEBI" id="CHEBI:30413"/>
    </cofactor>
</comment>
<evidence type="ECO:0000313" key="16">
    <source>
        <dbReference type="Proteomes" id="UP001187471"/>
    </source>
</evidence>
<dbReference type="PANTHER" id="PTHR47947:SF26">
    <property type="entry name" value="CYTOCHROME P450"/>
    <property type="match status" value="1"/>
</dbReference>
<keyword evidence="9" id="KW-0560">Oxidoreductase</keyword>
<dbReference type="InterPro" id="IPR006702">
    <property type="entry name" value="CASP_dom"/>
</dbReference>
<dbReference type="GO" id="GO:0016705">
    <property type="term" value="F:oxidoreductase activity, acting on paired donors, with incorporation or reduction of molecular oxygen"/>
    <property type="evidence" value="ECO:0007669"/>
    <property type="project" value="InterPro"/>
</dbReference>